<evidence type="ECO:0000256" key="1">
    <source>
        <dbReference type="SAM" id="SignalP"/>
    </source>
</evidence>
<evidence type="ECO:0000313" key="2">
    <source>
        <dbReference type="EMBL" id="ECW0107031.1"/>
    </source>
</evidence>
<reference evidence="2" key="1">
    <citation type="submission" date="2019-09" db="EMBL/GenBank/DDBJ databases">
        <authorList>
            <consortium name="GenomeTrakr network: Whole genome sequencing for foodborne pathogen traceback"/>
        </authorList>
    </citation>
    <scope>NUCLEOTIDE SEQUENCE</scope>
    <source>
        <strain evidence="2">AUSMDU00020873</strain>
    </source>
</reference>
<keyword evidence="1" id="KW-0732">Signal</keyword>
<gene>
    <name evidence="2" type="ORF">F3Q63_07400</name>
</gene>
<proteinExistence type="predicted"/>
<feature type="signal peptide" evidence="1">
    <location>
        <begin position="1"/>
        <end position="19"/>
    </location>
</feature>
<name>A0A612H4X2_SALET</name>
<dbReference type="EMBL" id="AAKVAS010000005">
    <property type="protein sequence ID" value="ECW0107031.1"/>
    <property type="molecule type" value="Genomic_DNA"/>
</dbReference>
<dbReference type="AlphaFoldDB" id="A0A612H4X2"/>
<feature type="chain" id="PRO_5026067594" evidence="1">
    <location>
        <begin position="20"/>
        <end position="177"/>
    </location>
</feature>
<protein>
    <submittedName>
        <fullName evidence="2">Uncharacterized protein</fullName>
    </submittedName>
</protein>
<organism evidence="2">
    <name type="scientific">Salmonella enterica I</name>
    <dbReference type="NCBI Taxonomy" id="59201"/>
    <lineage>
        <taxon>Bacteria</taxon>
        <taxon>Pseudomonadati</taxon>
        <taxon>Pseudomonadota</taxon>
        <taxon>Gammaproteobacteria</taxon>
        <taxon>Enterobacterales</taxon>
        <taxon>Enterobacteriaceae</taxon>
        <taxon>Salmonella</taxon>
    </lineage>
</organism>
<accession>A0A612H4X2</accession>
<sequence length="177" mass="20494">MKKIILILSLLLFPFTVFSAEKNFSKHDEGCRFIASQFGGTCENGWIYVTKKDELRGTQNYLAILFDKKLTRVNKEDIAVLEIASKDNKKMDMASLYLGDDSFICDMKKNSFCKALMRVNDGDVFVFHYFMLNNANKIAYFKSDLFEHAHKIVIEIPTKENEKRQFVFSAGDIKWSN</sequence>
<comment type="caution">
    <text evidence="2">The sequence shown here is derived from an EMBL/GenBank/DDBJ whole genome shotgun (WGS) entry which is preliminary data.</text>
</comment>